<dbReference type="EMBL" id="KR131711">
    <property type="protein sequence ID" value="AKC57614.1"/>
    <property type="molecule type" value="Genomic_DNA"/>
</dbReference>
<organism evidence="1">
    <name type="scientific">Fusobacterium phage Funu2</name>
    <dbReference type="NCBI Taxonomy" id="1640978"/>
    <lineage>
        <taxon>Viruses</taxon>
        <taxon>Duplodnaviria</taxon>
        <taxon>Heunggongvirae</taxon>
        <taxon>Uroviricota</taxon>
        <taxon>Caudoviricetes</taxon>
    </lineage>
</organism>
<sequence>MILNFRTLKASEIDVKPQTVKENGFSLLLYKNARVDMDVLDETVGPMNWQRKHSRENANCTVSIYDEDKKIWVEKEDTGTESFTEKEKGLASDSFKRACFNWGIGRELYTSPFIWISDSKYIKKNKEGKLALTDKFSVKEITVVDKVITELEIIDSKGTVVFSTKSKKTTKKEQDKVQEYLNSRAGMIEKLTEYVTGEKLEKTLKHFGVEAFWQMTDEQLKEACQKIFKK</sequence>
<accession>A0A0E3Y6D2</accession>
<name>A0A0E3Y6D2_9CAUD</name>
<protein>
    <submittedName>
        <fullName evidence="1">Uncharacterized protein</fullName>
    </submittedName>
</protein>
<gene>
    <name evidence="1" type="ORF">HMPREF1994_00055</name>
</gene>
<reference evidence="1" key="1">
    <citation type="submission" date="2015-04" db="EMBL/GenBank/DDBJ databases">
        <title>The Genome Sequence of Fusobacterium phage Funu2.</title>
        <authorList>
            <consortium name="The Broad Institute Genomics Platform"/>
            <person name="Earl A."/>
            <person name="Allen-Vercoe E."/>
            <person name="Daigneault M."/>
            <person name="Young S."/>
            <person name="Zeng Q."/>
            <person name="Gargeya S."/>
            <person name="Fitzgerald M."/>
            <person name="Abouelleil A."/>
            <person name="Alvarado L."/>
            <person name="Chapman S."/>
            <person name="Gainer-Dewar J."/>
            <person name="Goldberg J."/>
            <person name="Griggs A."/>
            <person name="Gujja S."/>
            <person name="Hansen M."/>
            <person name="Howarth C."/>
            <person name="Imamovic A."/>
            <person name="Ireland A."/>
            <person name="Larimer J."/>
            <person name="McCowan C."/>
            <person name="Murphy C."/>
            <person name="Pearson M."/>
            <person name="Poon T."/>
            <person name="Priest M."/>
            <person name="Roberts A."/>
            <person name="Saif S."/>
            <person name="Shea T."/>
            <person name="Sykes S."/>
            <person name="Wortman J."/>
            <person name="Nusbaum C."/>
            <person name="Birren B."/>
        </authorList>
    </citation>
    <scope>NUCLEOTIDE SEQUENCE</scope>
</reference>
<proteinExistence type="predicted"/>
<evidence type="ECO:0000313" key="1">
    <source>
        <dbReference type="EMBL" id="AKC57614.1"/>
    </source>
</evidence>